<protein>
    <recommendedName>
        <fullName evidence="1">DUF6455 domain-containing protein</fullName>
    </recommendedName>
</protein>
<dbReference type="RefSeq" id="WP_163904808.1">
    <property type="nucleotide sequence ID" value="NZ_CP048427.1"/>
</dbReference>
<evidence type="ECO:0000313" key="2">
    <source>
        <dbReference type="EMBL" id="NGO64488.1"/>
    </source>
</evidence>
<accession>A0A6M1S801</accession>
<evidence type="ECO:0000259" key="1">
    <source>
        <dbReference type="Pfam" id="PF20056"/>
    </source>
</evidence>
<sequence length="142" mass="15567">METAVNDATRTVFSRLAGWFAKSWESSAEADMIASLDDSTIRNIANDCGITPDQLIELAKVGPHAADEMLAMMRALNIDPTEVELRLRNEFRDMQITCSHCASKGECRKDLARGAAAENFGHYCGNAEHLNALRANPDLLIA</sequence>
<gene>
    <name evidence="2" type="ORF">G6N76_12505</name>
</gene>
<dbReference type="AlphaFoldDB" id="A0A6M1S801"/>
<keyword evidence="3" id="KW-1185">Reference proteome</keyword>
<name>A0A6M1S801_9HYPH</name>
<proteinExistence type="predicted"/>
<dbReference type="InterPro" id="IPR045601">
    <property type="entry name" value="DUF6455"/>
</dbReference>
<dbReference type="EMBL" id="JAAKZH010000003">
    <property type="protein sequence ID" value="NGO64488.1"/>
    <property type="molecule type" value="Genomic_DNA"/>
</dbReference>
<dbReference type="Pfam" id="PF20056">
    <property type="entry name" value="DUF6455"/>
    <property type="match status" value="1"/>
</dbReference>
<evidence type="ECO:0000313" key="3">
    <source>
        <dbReference type="Proteomes" id="UP000477849"/>
    </source>
</evidence>
<feature type="domain" description="DUF6455" evidence="1">
    <location>
        <begin position="65"/>
        <end position="135"/>
    </location>
</feature>
<organism evidence="2 3">
    <name type="scientific">Rhizobium daejeonense</name>
    <dbReference type="NCBI Taxonomy" id="240521"/>
    <lineage>
        <taxon>Bacteria</taxon>
        <taxon>Pseudomonadati</taxon>
        <taxon>Pseudomonadota</taxon>
        <taxon>Alphaproteobacteria</taxon>
        <taxon>Hyphomicrobiales</taxon>
        <taxon>Rhizobiaceae</taxon>
        <taxon>Rhizobium/Agrobacterium group</taxon>
        <taxon>Rhizobium</taxon>
    </lineage>
</organism>
<reference evidence="2 3" key="1">
    <citation type="submission" date="2020-02" db="EMBL/GenBank/DDBJ databases">
        <title>Genome sequence of the type strain CCBAU10050 of Rhizobium daejeonense.</title>
        <authorList>
            <person name="Gao J."/>
            <person name="Sun J."/>
        </authorList>
    </citation>
    <scope>NUCLEOTIDE SEQUENCE [LARGE SCALE GENOMIC DNA]</scope>
    <source>
        <strain evidence="2 3">CCBAU10050</strain>
    </source>
</reference>
<comment type="caution">
    <text evidence="2">The sequence shown here is derived from an EMBL/GenBank/DDBJ whole genome shotgun (WGS) entry which is preliminary data.</text>
</comment>
<dbReference type="Proteomes" id="UP000477849">
    <property type="component" value="Unassembled WGS sequence"/>
</dbReference>